<gene>
    <name evidence="1" type="ORF">NDU88_007324</name>
</gene>
<comment type="caution">
    <text evidence="1">The sequence shown here is derived from an EMBL/GenBank/DDBJ whole genome shotgun (WGS) entry which is preliminary data.</text>
</comment>
<dbReference type="EMBL" id="JANPWB010000006">
    <property type="protein sequence ID" value="KAJ1182129.1"/>
    <property type="molecule type" value="Genomic_DNA"/>
</dbReference>
<name>A0AAV7U165_PLEWA</name>
<keyword evidence="2" id="KW-1185">Reference proteome</keyword>
<accession>A0AAV7U165</accession>
<evidence type="ECO:0000313" key="1">
    <source>
        <dbReference type="EMBL" id="KAJ1182129.1"/>
    </source>
</evidence>
<protein>
    <submittedName>
        <fullName evidence="1">Uncharacterized protein</fullName>
    </submittedName>
</protein>
<organism evidence="1 2">
    <name type="scientific">Pleurodeles waltl</name>
    <name type="common">Iberian ribbed newt</name>
    <dbReference type="NCBI Taxonomy" id="8319"/>
    <lineage>
        <taxon>Eukaryota</taxon>
        <taxon>Metazoa</taxon>
        <taxon>Chordata</taxon>
        <taxon>Craniata</taxon>
        <taxon>Vertebrata</taxon>
        <taxon>Euteleostomi</taxon>
        <taxon>Amphibia</taxon>
        <taxon>Batrachia</taxon>
        <taxon>Caudata</taxon>
        <taxon>Salamandroidea</taxon>
        <taxon>Salamandridae</taxon>
        <taxon>Pleurodelinae</taxon>
        <taxon>Pleurodeles</taxon>
    </lineage>
</organism>
<sequence length="91" mass="10004">MTRVYLPVFGSTACVLDTRVKPASFLFTEPPFLLRAERFGGAISSTFASRSVGAFIARFPRSLGALGIFISFFLPGRTETLDRSAAQFFPF</sequence>
<reference evidence="1" key="1">
    <citation type="journal article" date="2022" name="bioRxiv">
        <title>Sequencing and chromosome-scale assembly of the giantPleurodeles waltlgenome.</title>
        <authorList>
            <person name="Brown T."/>
            <person name="Elewa A."/>
            <person name="Iarovenko S."/>
            <person name="Subramanian E."/>
            <person name="Araus A.J."/>
            <person name="Petzold A."/>
            <person name="Susuki M."/>
            <person name="Suzuki K.-i.T."/>
            <person name="Hayashi T."/>
            <person name="Toyoda A."/>
            <person name="Oliveira C."/>
            <person name="Osipova E."/>
            <person name="Leigh N.D."/>
            <person name="Simon A."/>
            <person name="Yun M.H."/>
        </authorList>
    </citation>
    <scope>NUCLEOTIDE SEQUENCE</scope>
    <source>
        <strain evidence="1">20211129_DDA</strain>
        <tissue evidence="1">Liver</tissue>
    </source>
</reference>
<proteinExistence type="predicted"/>
<evidence type="ECO:0000313" key="2">
    <source>
        <dbReference type="Proteomes" id="UP001066276"/>
    </source>
</evidence>
<dbReference type="Proteomes" id="UP001066276">
    <property type="component" value="Chromosome 3_2"/>
</dbReference>
<dbReference type="AlphaFoldDB" id="A0AAV7U165"/>